<gene>
    <name evidence="1" type="ORF">Pla100_05790</name>
</gene>
<protein>
    <submittedName>
        <fullName evidence="1">Uncharacterized protein</fullName>
    </submittedName>
</protein>
<dbReference type="Proteomes" id="UP000316213">
    <property type="component" value="Unassembled WGS sequence"/>
</dbReference>
<proteinExistence type="predicted"/>
<dbReference type="InterPro" id="IPR029475">
    <property type="entry name" value="DUF6807"/>
</dbReference>
<comment type="caution">
    <text evidence="1">The sequence shown here is derived from an EMBL/GenBank/DDBJ whole genome shotgun (WGS) entry which is preliminary data.</text>
</comment>
<dbReference type="AlphaFoldDB" id="A0A5C6AV85"/>
<evidence type="ECO:0000313" key="1">
    <source>
        <dbReference type="EMBL" id="TWU03650.1"/>
    </source>
</evidence>
<keyword evidence="2" id="KW-1185">Reference proteome</keyword>
<sequence length="324" mass="36620">MSVSGQTCNAEPPEMPVRCEVVPLPGQRVSLRIDGVEKTCWNFDDGSPRPFFYPVRGPQGGDLTRIGHPGAPNHDHHRSIWFAHHKVDGQDFWADDRGTQIRQKRWIAYQDGDEEAVMASQCGWYGIEGDELIEQELIVALLPLPKEEYALEIQTTFRPGQGRQQTQLDKTNFGMLAVRVAKSISAHFGQGRLTSSEGLQGEKAVFGQPARWMDYSGPVAIGQGESRQMVTAGLTFFDHPDNPCHPTHWHVRDDGWMGAACCFEAEYRLSQEQPLVLRYLIHAHASDEPHDATEVFNAFSHRQPFKIQPSEEPHVQFQVRRVIE</sequence>
<dbReference type="EMBL" id="SJPM01000001">
    <property type="protein sequence ID" value="TWU03650.1"/>
    <property type="molecule type" value="Genomic_DNA"/>
</dbReference>
<evidence type="ECO:0000313" key="2">
    <source>
        <dbReference type="Proteomes" id="UP000316213"/>
    </source>
</evidence>
<name>A0A5C6AV85_9BACT</name>
<dbReference type="Pfam" id="PF14100">
    <property type="entry name" value="DUF6807"/>
    <property type="match status" value="1"/>
</dbReference>
<organism evidence="1 2">
    <name type="scientific">Neorhodopirellula pilleata</name>
    <dbReference type="NCBI Taxonomy" id="2714738"/>
    <lineage>
        <taxon>Bacteria</taxon>
        <taxon>Pseudomonadati</taxon>
        <taxon>Planctomycetota</taxon>
        <taxon>Planctomycetia</taxon>
        <taxon>Pirellulales</taxon>
        <taxon>Pirellulaceae</taxon>
        <taxon>Neorhodopirellula</taxon>
    </lineage>
</organism>
<reference evidence="1 2" key="1">
    <citation type="submission" date="2019-02" db="EMBL/GenBank/DDBJ databases">
        <title>Deep-cultivation of Planctomycetes and their phenomic and genomic characterization uncovers novel biology.</title>
        <authorList>
            <person name="Wiegand S."/>
            <person name="Jogler M."/>
            <person name="Boedeker C."/>
            <person name="Pinto D."/>
            <person name="Vollmers J."/>
            <person name="Rivas-Marin E."/>
            <person name="Kohn T."/>
            <person name="Peeters S.H."/>
            <person name="Heuer A."/>
            <person name="Rast P."/>
            <person name="Oberbeckmann S."/>
            <person name="Bunk B."/>
            <person name="Jeske O."/>
            <person name="Meyerdierks A."/>
            <person name="Storesund J.E."/>
            <person name="Kallscheuer N."/>
            <person name="Luecker S."/>
            <person name="Lage O.M."/>
            <person name="Pohl T."/>
            <person name="Merkel B.J."/>
            <person name="Hornburger P."/>
            <person name="Mueller R.-W."/>
            <person name="Bruemmer F."/>
            <person name="Labrenz M."/>
            <person name="Spormann A.M."/>
            <person name="Op Den Camp H."/>
            <person name="Overmann J."/>
            <person name="Amann R."/>
            <person name="Jetten M.S.M."/>
            <person name="Mascher T."/>
            <person name="Medema M.H."/>
            <person name="Devos D.P."/>
            <person name="Kaster A.-K."/>
            <person name="Ovreas L."/>
            <person name="Rohde M."/>
            <person name="Galperin M.Y."/>
            <person name="Jogler C."/>
        </authorList>
    </citation>
    <scope>NUCLEOTIDE SEQUENCE [LARGE SCALE GENOMIC DNA]</scope>
    <source>
        <strain evidence="1 2">Pla100</strain>
    </source>
</reference>
<accession>A0A5C6AV85</accession>